<evidence type="ECO:0000259" key="1">
    <source>
        <dbReference type="Pfam" id="PF22768"/>
    </source>
</evidence>
<protein>
    <submittedName>
        <fullName evidence="2">Phage-related protein</fullName>
    </submittedName>
</protein>
<feature type="domain" description="Siphovirus-type tail component C-terminal" evidence="1">
    <location>
        <begin position="139"/>
        <end position="231"/>
    </location>
</feature>
<accession>A0A174ZFU0</accession>
<dbReference type="GeneID" id="92742257"/>
<sequence length="232" mass="25964">MKINGIDIKKYDAKQLTADVQPPSFSNSYEWLTSAALPTEFETEVQMGHLKLSIYFKGKDRNNIIRAASEFMSNFTKACKMELDGYKGTYIGFITTNDYEKKNVKQRYIVNLEFDGFFVDDDLSITFDGKTSASFYKVGTRDAPCVVEVYAKSALTNYTITGLGEDDIIIESLAAGKTVVIDAKTGLVTIDGANAFDKVNMWTFPVLKTGETALTFSNTKARVTIRYTPMWI</sequence>
<dbReference type="EMBL" id="CZBV01000004">
    <property type="protein sequence ID" value="CUQ86074.1"/>
    <property type="molecule type" value="Genomic_DNA"/>
</dbReference>
<organism evidence="2 3">
    <name type="scientific">Lachnospira eligens</name>
    <dbReference type="NCBI Taxonomy" id="39485"/>
    <lineage>
        <taxon>Bacteria</taxon>
        <taxon>Bacillati</taxon>
        <taxon>Bacillota</taxon>
        <taxon>Clostridia</taxon>
        <taxon>Lachnospirales</taxon>
        <taxon>Lachnospiraceae</taxon>
        <taxon>Lachnospira</taxon>
    </lineage>
</organism>
<dbReference type="Proteomes" id="UP000095780">
    <property type="component" value="Unassembled WGS sequence"/>
</dbReference>
<dbReference type="AlphaFoldDB" id="A0A174ZFU0"/>
<gene>
    <name evidence="2" type="ORF">ERS852492_01768</name>
</gene>
<evidence type="ECO:0000313" key="2">
    <source>
        <dbReference type="EMBL" id="CUQ86074.1"/>
    </source>
</evidence>
<dbReference type="RefSeq" id="WP_055287266.1">
    <property type="nucleotide sequence ID" value="NZ_CABIXW010000004.1"/>
</dbReference>
<dbReference type="Pfam" id="PF22768">
    <property type="entry name" value="SPP1_Dit"/>
    <property type="match status" value="1"/>
</dbReference>
<reference evidence="2 3" key="1">
    <citation type="submission" date="2015-09" db="EMBL/GenBank/DDBJ databases">
        <authorList>
            <consortium name="Pathogen Informatics"/>
        </authorList>
    </citation>
    <scope>NUCLEOTIDE SEQUENCE [LARGE SCALE GENOMIC DNA]</scope>
    <source>
        <strain evidence="2 3">2789STDY5834878</strain>
    </source>
</reference>
<proteinExistence type="predicted"/>
<name>A0A174ZFU0_9FIRM</name>
<dbReference type="Gene3D" id="2.60.120.860">
    <property type="match status" value="1"/>
</dbReference>
<dbReference type="InterPro" id="IPR054738">
    <property type="entry name" value="Siphovirus-type_tail_C"/>
</dbReference>
<evidence type="ECO:0000313" key="3">
    <source>
        <dbReference type="Proteomes" id="UP000095780"/>
    </source>
</evidence>